<dbReference type="EMBL" id="VUNS01000017">
    <property type="protein sequence ID" value="MST98322.1"/>
    <property type="molecule type" value="Genomic_DNA"/>
</dbReference>
<comment type="caution">
    <text evidence="3">The sequence shown here is derived from an EMBL/GenBank/DDBJ whole genome shotgun (WGS) entry which is preliminary data.</text>
</comment>
<name>A0A844G602_9BACT</name>
<dbReference type="InterPro" id="IPR033120">
    <property type="entry name" value="HOTDOG_ACOT"/>
</dbReference>
<evidence type="ECO:0000313" key="3">
    <source>
        <dbReference type="EMBL" id="MST98322.1"/>
    </source>
</evidence>
<dbReference type="Proteomes" id="UP000435649">
    <property type="component" value="Unassembled WGS sequence"/>
</dbReference>
<dbReference type="SUPFAM" id="SSF54637">
    <property type="entry name" value="Thioesterase/thiol ester dehydrase-isomerase"/>
    <property type="match status" value="1"/>
</dbReference>
<gene>
    <name evidence="3" type="ORF">FYJ85_14865</name>
</gene>
<dbReference type="Gene3D" id="3.10.129.10">
    <property type="entry name" value="Hotdog Thioesterase"/>
    <property type="match status" value="1"/>
</dbReference>
<keyword evidence="4" id="KW-1185">Reference proteome</keyword>
<dbReference type="GO" id="GO:0016790">
    <property type="term" value="F:thiolester hydrolase activity"/>
    <property type="evidence" value="ECO:0007669"/>
    <property type="project" value="UniProtKB-ARBA"/>
</dbReference>
<dbReference type="InterPro" id="IPR029069">
    <property type="entry name" value="HotDog_dom_sf"/>
</dbReference>
<evidence type="ECO:0000259" key="2">
    <source>
        <dbReference type="PROSITE" id="PS51770"/>
    </source>
</evidence>
<feature type="domain" description="HotDog ACOT-type" evidence="2">
    <location>
        <begin position="7"/>
        <end position="114"/>
    </location>
</feature>
<dbReference type="Pfam" id="PF03061">
    <property type="entry name" value="4HBT"/>
    <property type="match status" value="1"/>
</dbReference>
<protein>
    <recommendedName>
        <fullName evidence="2">HotDog ACOT-type domain-containing protein</fullName>
    </recommendedName>
</protein>
<accession>A0A844G602</accession>
<proteinExistence type="predicted"/>
<organism evidence="3 4">
    <name type="scientific">Victivallis lenta</name>
    <dbReference type="NCBI Taxonomy" id="2606640"/>
    <lineage>
        <taxon>Bacteria</taxon>
        <taxon>Pseudomonadati</taxon>
        <taxon>Lentisphaerota</taxon>
        <taxon>Lentisphaeria</taxon>
        <taxon>Victivallales</taxon>
        <taxon>Victivallaceae</taxon>
        <taxon>Victivallis</taxon>
    </lineage>
</organism>
<dbReference type="AlphaFoldDB" id="A0A844G602"/>
<dbReference type="PROSITE" id="PS51770">
    <property type="entry name" value="HOTDOG_ACOT"/>
    <property type="match status" value="1"/>
</dbReference>
<evidence type="ECO:0000313" key="4">
    <source>
        <dbReference type="Proteomes" id="UP000435649"/>
    </source>
</evidence>
<evidence type="ECO:0000256" key="1">
    <source>
        <dbReference type="PROSITE-ProRule" id="PRU01106"/>
    </source>
</evidence>
<dbReference type="RefSeq" id="WP_106054713.1">
    <property type="nucleotide sequence ID" value="NZ_DBFCGB010000005.1"/>
</dbReference>
<sequence>MSQSPEQLPFFLGSRLVKELDLGVGGNLYGGRMLDFTAEQAAIHAARCTGESHPVGYRFSEFYLTRPVKAGEILDFYAGKPEFGRSSVTFSIEARVGGERALRGECTFVAIGPDGRKKALKERKP</sequence>
<keyword evidence="1" id="KW-0378">Hydrolase</keyword>
<dbReference type="InterPro" id="IPR006683">
    <property type="entry name" value="Thioestr_dom"/>
</dbReference>
<reference evidence="3 4" key="1">
    <citation type="submission" date="2019-08" db="EMBL/GenBank/DDBJ databases">
        <title>In-depth cultivation of the pig gut microbiome towards novel bacterial diversity and tailored functional studies.</title>
        <authorList>
            <person name="Wylensek D."/>
            <person name="Hitch T.C.A."/>
            <person name="Clavel T."/>
        </authorList>
    </citation>
    <scope>NUCLEOTIDE SEQUENCE [LARGE SCALE GENOMIC DNA]</scope>
    <source>
        <strain evidence="3 4">BBE-744-WT-12</strain>
    </source>
</reference>